<comment type="caution">
    <text evidence="1">The sequence shown here is derived from an EMBL/GenBank/DDBJ whole genome shotgun (WGS) entry which is preliminary data.</text>
</comment>
<name>A0A0F8ZQ92_9ZZZZ</name>
<sequence>RLDLIAFGRMFGDDLVERIEDTYR</sequence>
<feature type="non-terminal residue" evidence="1">
    <location>
        <position position="1"/>
    </location>
</feature>
<dbReference type="EMBL" id="LAZR01046675">
    <property type="protein sequence ID" value="KKK95988.1"/>
    <property type="molecule type" value="Genomic_DNA"/>
</dbReference>
<organism evidence="1">
    <name type="scientific">marine sediment metagenome</name>
    <dbReference type="NCBI Taxonomy" id="412755"/>
    <lineage>
        <taxon>unclassified sequences</taxon>
        <taxon>metagenomes</taxon>
        <taxon>ecological metagenomes</taxon>
    </lineage>
</organism>
<proteinExistence type="predicted"/>
<evidence type="ECO:0000313" key="1">
    <source>
        <dbReference type="EMBL" id="KKK95988.1"/>
    </source>
</evidence>
<accession>A0A0F8ZQ92</accession>
<dbReference type="AlphaFoldDB" id="A0A0F8ZQ92"/>
<protein>
    <submittedName>
        <fullName evidence="1">Uncharacterized protein</fullName>
    </submittedName>
</protein>
<reference evidence="1" key="1">
    <citation type="journal article" date="2015" name="Nature">
        <title>Complex archaea that bridge the gap between prokaryotes and eukaryotes.</title>
        <authorList>
            <person name="Spang A."/>
            <person name="Saw J.H."/>
            <person name="Jorgensen S.L."/>
            <person name="Zaremba-Niedzwiedzka K."/>
            <person name="Martijn J."/>
            <person name="Lind A.E."/>
            <person name="van Eijk R."/>
            <person name="Schleper C."/>
            <person name="Guy L."/>
            <person name="Ettema T.J."/>
        </authorList>
    </citation>
    <scope>NUCLEOTIDE SEQUENCE</scope>
</reference>
<gene>
    <name evidence="1" type="ORF">LCGC14_2667280</name>
</gene>